<accession>A0ABV0AFX1</accession>
<organism evidence="1 2">
    <name type="scientific">Mariniflexile soesokkakense</name>
    <dbReference type="NCBI Taxonomy" id="1343160"/>
    <lineage>
        <taxon>Bacteria</taxon>
        <taxon>Pseudomonadati</taxon>
        <taxon>Bacteroidota</taxon>
        <taxon>Flavobacteriia</taxon>
        <taxon>Flavobacteriales</taxon>
        <taxon>Flavobacteriaceae</taxon>
        <taxon>Mariniflexile</taxon>
    </lineage>
</organism>
<proteinExistence type="predicted"/>
<keyword evidence="2" id="KW-1185">Reference proteome</keyword>
<sequence>MIFSSEFKIERTQNDDWFDPILSTDTKLFIDPFLVFDTDHVSFNNTHQKTIDFFNLAFEIASVSKPNNTDIRYRQLLSMMKFPEVEEVCLGYASRGTGGSGSGGGFSKMIVDSLFESIRLGITNLNHFEEIGLFNEGFGCDRISDMTATLLKKEIIAYTQEICKRHKVSTVKIKVSQYEFDSKFKRWKDKEVNLPLNPYTKKGVLLVPKKFLRELPTISADEFFDYCWSNMNEELRDQYGIEIKSQVKKSDIIQIARQNREWIAEYEAYRDEKGSKAYDITKDPKGYYKWVIDTLNYVRENAYKFIIPKNESDFDKFTQEVIEQYEHFIEDNSGYKLLWDDNGRKPKSEEASQLIFTGIVKHYCKANNIDLNREVNLGRGPVDFKFSSGYENRALIEVKLAKNSKFWNGLEKQLIKYLKVEDIKKGIFLVICYNEKDLNKISDIEKISREVGEKNKVDLKVIVIDATFGKPSASKL</sequence>
<protein>
    <submittedName>
        <fullName evidence="1">Uncharacterized protein</fullName>
    </submittedName>
</protein>
<dbReference type="EMBL" id="JAZHYP010000008">
    <property type="protein sequence ID" value="MEN3324811.1"/>
    <property type="molecule type" value="Genomic_DNA"/>
</dbReference>
<dbReference type="Proteomes" id="UP001416393">
    <property type="component" value="Unassembled WGS sequence"/>
</dbReference>
<name>A0ABV0AFX1_9FLAO</name>
<evidence type="ECO:0000313" key="2">
    <source>
        <dbReference type="Proteomes" id="UP001416393"/>
    </source>
</evidence>
<comment type="caution">
    <text evidence="1">The sequence shown here is derived from an EMBL/GenBank/DDBJ whole genome shotgun (WGS) entry which is preliminary data.</text>
</comment>
<dbReference type="RefSeq" id="WP_346242609.1">
    <property type="nucleotide sequence ID" value="NZ_JAZHYP010000008.1"/>
</dbReference>
<reference evidence="1 2" key="1">
    <citation type="submission" date="2024-01" db="EMBL/GenBank/DDBJ databases">
        <title>Mariniflexile litorale sp. nov., isolated from the shallow sediments of the Sea of Japan.</title>
        <authorList>
            <person name="Romanenko L."/>
            <person name="Bystritskaya E."/>
            <person name="Isaeva M."/>
        </authorList>
    </citation>
    <scope>NUCLEOTIDE SEQUENCE [LARGE SCALE GENOMIC DNA]</scope>
    <source>
        <strain evidence="1 2">KCTC 32427</strain>
    </source>
</reference>
<gene>
    <name evidence="1" type="ORF">VP395_13820</name>
</gene>
<evidence type="ECO:0000313" key="1">
    <source>
        <dbReference type="EMBL" id="MEN3324811.1"/>
    </source>
</evidence>